<feature type="domain" description="PPIase cyclophilin-type" evidence="6">
    <location>
        <begin position="55"/>
        <end position="217"/>
    </location>
</feature>
<name>A0A9D1EH85_9FIRM</name>
<dbReference type="PROSITE" id="PS51257">
    <property type="entry name" value="PROKAR_LIPOPROTEIN"/>
    <property type="match status" value="1"/>
</dbReference>
<evidence type="ECO:0000256" key="1">
    <source>
        <dbReference type="ARBA" id="ARBA00002388"/>
    </source>
</evidence>
<keyword evidence="4" id="KW-0732">Signal</keyword>
<evidence type="ECO:0000256" key="2">
    <source>
        <dbReference type="ARBA" id="ARBA00023110"/>
    </source>
</evidence>
<proteinExistence type="inferred from homology"/>
<comment type="catalytic activity">
    <reaction evidence="4">
        <text>[protein]-peptidylproline (omega=180) = [protein]-peptidylproline (omega=0)</text>
        <dbReference type="Rhea" id="RHEA:16237"/>
        <dbReference type="Rhea" id="RHEA-COMP:10747"/>
        <dbReference type="Rhea" id="RHEA-COMP:10748"/>
        <dbReference type="ChEBI" id="CHEBI:83833"/>
        <dbReference type="ChEBI" id="CHEBI:83834"/>
        <dbReference type="EC" id="5.2.1.8"/>
    </reaction>
</comment>
<dbReference type="PANTHER" id="PTHR45625:SF4">
    <property type="entry name" value="PEPTIDYLPROLYL ISOMERASE DOMAIN AND WD REPEAT-CONTAINING PROTEIN 1"/>
    <property type="match status" value="1"/>
</dbReference>
<dbReference type="Pfam" id="PF00160">
    <property type="entry name" value="Pro_isomerase"/>
    <property type="match status" value="1"/>
</dbReference>
<dbReference type="Gene3D" id="2.40.100.10">
    <property type="entry name" value="Cyclophilin-like"/>
    <property type="match status" value="1"/>
</dbReference>
<evidence type="ECO:0000256" key="5">
    <source>
        <dbReference type="SAM" id="MobiDB-lite"/>
    </source>
</evidence>
<reference evidence="7" key="2">
    <citation type="journal article" date="2021" name="PeerJ">
        <title>Extensive microbial diversity within the chicken gut microbiome revealed by metagenomics and culture.</title>
        <authorList>
            <person name="Gilroy R."/>
            <person name="Ravi A."/>
            <person name="Getino M."/>
            <person name="Pursley I."/>
            <person name="Horton D.L."/>
            <person name="Alikhan N.F."/>
            <person name="Baker D."/>
            <person name="Gharbi K."/>
            <person name="Hall N."/>
            <person name="Watson M."/>
            <person name="Adriaenssens E.M."/>
            <person name="Foster-Nyarko E."/>
            <person name="Jarju S."/>
            <person name="Secka A."/>
            <person name="Antonio M."/>
            <person name="Oren A."/>
            <person name="Chaudhuri R.R."/>
            <person name="La Ragione R."/>
            <person name="Hildebrand F."/>
            <person name="Pallen M.J."/>
        </authorList>
    </citation>
    <scope>NUCLEOTIDE SEQUENCE</scope>
    <source>
        <strain evidence="7">ChiSxjej1B13-7041</strain>
    </source>
</reference>
<dbReference type="InterPro" id="IPR029000">
    <property type="entry name" value="Cyclophilin-like_dom_sf"/>
</dbReference>
<accession>A0A9D1EH85</accession>
<feature type="compositionally biased region" description="Low complexity" evidence="5">
    <location>
        <begin position="31"/>
        <end position="41"/>
    </location>
</feature>
<dbReference type="PRINTS" id="PR00153">
    <property type="entry name" value="CSAPPISMRASE"/>
</dbReference>
<comment type="function">
    <text evidence="1 4">PPIases accelerate the folding of proteins. It catalyzes the cis-trans isomerization of proline imidic peptide bonds in oligopeptides.</text>
</comment>
<dbReference type="AlphaFoldDB" id="A0A9D1EH85"/>
<dbReference type="PROSITE" id="PS00170">
    <property type="entry name" value="CSA_PPIASE_1"/>
    <property type="match status" value="1"/>
</dbReference>
<organism evidence="7 8">
    <name type="scientific">Candidatus Egerieimonas intestinavium</name>
    <dbReference type="NCBI Taxonomy" id="2840777"/>
    <lineage>
        <taxon>Bacteria</taxon>
        <taxon>Bacillati</taxon>
        <taxon>Bacillota</taxon>
        <taxon>Clostridia</taxon>
        <taxon>Lachnospirales</taxon>
        <taxon>Lachnospiraceae</taxon>
        <taxon>Lachnospiraceae incertae sedis</taxon>
        <taxon>Candidatus Egerieimonas</taxon>
    </lineage>
</organism>
<keyword evidence="3 4" id="KW-0413">Isomerase</keyword>
<comment type="caution">
    <text evidence="7">The sequence shown here is derived from an EMBL/GenBank/DDBJ whole genome shotgun (WGS) entry which is preliminary data.</text>
</comment>
<dbReference type="CDD" id="cd00317">
    <property type="entry name" value="cyclophilin"/>
    <property type="match status" value="1"/>
</dbReference>
<feature type="region of interest" description="Disordered" evidence="5">
    <location>
        <begin position="24"/>
        <end position="46"/>
    </location>
</feature>
<feature type="chain" id="PRO_5039743704" description="Peptidyl-prolyl cis-trans isomerase" evidence="4">
    <location>
        <begin position="22"/>
        <end position="217"/>
    </location>
</feature>
<gene>
    <name evidence="7" type="ORF">IAB98_00790</name>
</gene>
<dbReference type="SUPFAM" id="SSF50891">
    <property type="entry name" value="Cyclophilin-like"/>
    <property type="match status" value="1"/>
</dbReference>
<dbReference type="GO" id="GO:0006457">
    <property type="term" value="P:protein folding"/>
    <property type="evidence" value="ECO:0007669"/>
    <property type="project" value="InterPro"/>
</dbReference>
<reference evidence="7" key="1">
    <citation type="submission" date="2020-10" db="EMBL/GenBank/DDBJ databases">
        <authorList>
            <person name="Gilroy R."/>
        </authorList>
    </citation>
    <scope>NUCLEOTIDE SEQUENCE</scope>
    <source>
        <strain evidence="7">ChiSxjej1B13-7041</strain>
    </source>
</reference>
<dbReference type="InterPro" id="IPR044666">
    <property type="entry name" value="Cyclophilin_A-like"/>
</dbReference>
<evidence type="ECO:0000256" key="3">
    <source>
        <dbReference type="ARBA" id="ARBA00023235"/>
    </source>
</evidence>
<sequence>MKRFFAMLCMAAMAVSLLTGCKDKGEDSVQEDPTATPAPTAAEDETGSEDLLSGMHHATIEVENYGTITLELDADTAPITVTNFVNLANEGFYDGLTFHRIMSGFMMQGGDPQANGTGGSDEKIKGEFSNNGVENDISHLRGTISMARSKNNDSASSQFFIVHQDSTFLDGDYAAFGKVTEGMEVVDTICASAKPIDDNGTIVRDQQPIIKKITILD</sequence>
<evidence type="ECO:0000313" key="8">
    <source>
        <dbReference type="Proteomes" id="UP000886841"/>
    </source>
</evidence>
<dbReference type="PROSITE" id="PS50072">
    <property type="entry name" value="CSA_PPIASE_2"/>
    <property type="match status" value="1"/>
</dbReference>
<dbReference type="Proteomes" id="UP000886841">
    <property type="component" value="Unassembled WGS sequence"/>
</dbReference>
<dbReference type="InterPro" id="IPR020892">
    <property type="entry name" value="Cyclophilin-type_PPIase_CS"/>
</dbReference>
<evidence type="ECO:0000313" key="7">
    <source>
        <dbReference type="EMBL" id="HIR91940.1"/>
    </source>
</evidence>
<evidence type="ECO:0000256" key="4">
    <source>
        <dbReference type="RuleBase" id="RU363019"/>
    </source>
</evidence>
<keyword evidence="2 4" id="KW-0697">Rotamase</keyword>
<evidence type="ECO:0000259" key="6">
    <source>
        <dbReference type="PROSITE" id="PS50072"/>
    </source>
</evidence>
<dbReference type="GO" id="GO:0003755">
    <property type="term" value="F:peptidyl-prolyl cis-trans isomerase activity"/>
    <property type="evidence" value="ECO:0007669"/>
    <property type="project" value="UniProtKB-UniRule"/>
</dbReference>
<dbReference type="InterPro" id="IPR002130">
    <property type="entry name" value="Cyclophilin-type_PPIase_dom"/>
</dbReference>
<dbReference type="EMBL" id="DVHU01000008">
    <property type="protein sequence ID" value="HIR91940.1"/>
    <property type="molecule type" value="Genomic_DNA"/>
</dbReference>
<protein>
    <recommendedName>
        <fullName evidence="4">Peptidyl-prolyl cis-trans isomerase</fullName>
        <shortName evidence="4">PPIase</shortName>
        <ecNumber evidence="4">5.2.1.8</ecNumber>
    </recommendedName>
</protein>
<dbReference type="PANTHER" id="PTHR45625">
    <property type="entry name" value="PEPTIDYL-PROLYL CIS-TRANS ISOMERASE-RELATED"/>
    <property type="match status" value="1"/>
</dbReference>
<comment type="similarity">
    <text evidence="4">Belongs to the cyclophilin-type PPIase family.</text>
</comment>
<dbReference type="EC" id="5.2.1.8" evidence="4"/>
<feature type="signal peptide" evidence="4">
    <location>
        <begin position="1"/>
        <end position="21"/>
    </location>
</feature>